<dbReference type="GO" id="GO:0005506">
    <property type="term" value="F:iron ion binding"/>
    <property type="evidence" value="ECO:0007669"/>
    <property type="project" value="InterPro"/>
</dbReference>
<dbReference type="KEGG" id="samy:DB32_008533"/>
<evidence type="ECO:0000256" key="4">
    <source>
        <dbReference type="ARBA" id="ARBA00022723"/>
    </source>
</evidence>
<keyword evidence="3 8" id="KW-0349">Heme</keyword>
<dbReference type="Gene3D" id="1.10.630.10">
    <property type="entry name" value="Cytochrome P450"/>
    <property type="match status" value="1"/>
</dbReference>
<sequence length="439" mass="49952">MGSIPRDPAIDGSLALLREGYLFLPRRFERLDTDVLELRLMGLRFIALRGRDAAALFYDPTRFVRRGAVPMAVQRTLLGERGVQTLDGDMHAKRKKMFMSLMSRERIDALMGEMWKQWYAALDRWQQREEIVLLEEAQDVMCRAACAWAGVPLEEREVRLRAEDFGAMVHSFATIGPRHFAGRIARARTERWMGGVIQRIRRGELRPSPTQASYVVASHVDANDRPLDEHEASVELMNVLRPIVAIGTYVAFIGHALHAHPDHRAMLRAPVDETTRAERVEAFVQEVRRFYPFTPFLGARVRESFEWRGYLFPKGRRVLLDVFGTDHDRRLFDDPDAFRPDRFLGWAGGPYDFIPQGGGRYEGGHRCAGEWLTIEAMKVALTFLTRAVELRFAPQDAHIDLSRIPTLPRSGMILTDVRAVASDAPRPPVTRPDGAAARI</sequence>
<reference evidence="9 10" key="1">
    <citation type="submission" date="2015-03" db="EMBL/GenBank/DDBJ databases">
        <title>Genome assembly of Sandaracinus amylolyticus DSM 53668.</title>
        <authorList>
            <person name="Sharma G."/>
            <person name="Subramanian S."/>
        </authorList>
    </citation>
    <scope>NUCLEOTIDE SEQUENCE [LARGE SCALE GENOMIC DNA]</scope>
    <source>
        <strain evidence="9 10">DSM 53668</strain>
    </source>
</reference>
<evidence type="ECO:0000256" key="1">
    <source>
        <dbReference type="ARBA" id="ARBA00001971"/>
    </source>
</evidence>
<dbReference type="RefSeq" id="WP_075097756.1">
    <property type="nucleotide sequence ID" value="NZ_CP011125.1"/>
</dbReference>
<dbReference type="GO" id="GO:0020037">
    <property type="term" value="F:heme binding"/>
    <property type="evidence" value="ECO:0007669"/>
    <property type="project" value="InterPro"/>
</dbReference>
<dbReference type="GO" id="GO:0016125">
    <property type="term" value="P:sterol metabolic process"/>
    <property type="evidence" value="ECO:0007669"/>
    <property type="project" value="TreeGrafter"/>
</dbReference>
<dbReference type="EMBL" id="CP011125">
    <property type="protein sequence ID" value="AKF11384.1"/>
    <property type="molecule type" value="Genomic_DNA"/>
</dbReference>
<evidence type="ECO:0000256" key="3">
    <source>
        <dbReference type="ARBA" id="ARBA00022617"/>
    </source>
</evidence>
<proteinExistence type="inferred from homology"/>
<gene>
    <name evidence="9" type="ORF">DB32_008533</name>
</gene>
<dbReference type="GO" id="GO:0016705">
    <property type="term" value="F:oxidoreductase activity, acting on paired donors, with incorporation or reduction of molecular oxygen"/>
    <property type="evidence" value="ECO:0007669"/>
    <property type="project" value="InterPro"/>
</dbReference>
<evidence type="ECO:0000256" key="6">
    <source>
        <dbReference type="ARBA" id="ARBA00023004"/>
    </source>
</evidence>
<dbReference type="CDD" id="cd11067">
    <property type="entry name" value="CYP152"/>
    <property type="match status" value="1"/>
</dbReference>
<name>A0A0F6SI11_9BACT</name>
<keyword evidence="6 8" id="KW-0408">Iron</keyword>
<organism evidence="9 10">
    <name type="scientific">Sandaracinus amylolyticus</name>
    <dbReference type="NCBI Taxonomy" id="927083"/>
    <lineage>
        <taxon>Bacteria</taxon>
        <taxon>Pseudomonadati</taxon>
        <taxon>Myxococcota</taxon>
        <taxon>Polyangia</taxon>
        <taxon>Polyangiales</taxon>
        <taxon>Sandaracinaceae</taxon>
        <taxon>Sandaracinus</taxon>
    </lineage>
</organism>
<dbReference type="SUPFAM" id="SSF48264">
    <property type="entry name" value="Cytochrome P450"/>
    <property type="match status" value="1"/>
</dbReference>
<keyword evidence="10" id="KW-1185">Reference proteome</keyword>
<keyword evidence="7" id="KW-0503">Monooxygenase</keyword>
<evidence type="ECO:0000313" key="9">
    <source>
        <dbReference type="EMBL" id="AKF11384.1"/>
    </source>
</evidence>
<dbReference type="InterPro" id="IPR036396">
    <property type="entry name" value="Cyt_P450_sf"/>
</dbReference>
<comment type="similarity">
    <text evidence="2">Belongs to the cytochrome P450 family.</text>
</comment>
<feature type="binding site" description="axial binding residue" evidence="8">
    <location>
        <position position="367"/>
    </location>
    <ligand>
        <name>heme</name>
        <dbReference type="ChEBI" id="CHEBI:30413"/>
    </ligand>
    <ligandPart>
        <name>Fe</name>
        <dbReference type="ChEBI" id="CHEBI:18248"/>
    </ligandPart>
</feature>
<keyword evidence="4 8" id="KW-0479">Metal-binding</keyword>
<keyword evidence="5" id="KW-0560">Oxidoreductase</keyword>
<dbReference type="PANTHER" id="PTHR24286">
    <property type="entry name" value="CYTOCHROME P450 26"/>
    <property type="match status" value="1"/>
</dbReference>
<dbReference type="STRING" id="927083.DB32_008533"/>
<dbReference type="Proteomes" id="UP000034883">
    <property type="component" value="Chromosome"/>
</dbReference>
<dbReference type="AlphaFoldDB" id="A0A0F6SI11"/>
<dbReference type="InterPro" id="IPR001128">
    <property type="entry name" value="Cyt_P450"/>
</dbReference>
<evidence type="ECO:0000256" key="2">
    <source>
        <dbReference type="ARBA" id="ARBA00010617"/>
    </source>
</evidence>
<evidence type="ECO:0000256" key="7">
    <source>
        <dbReference type="ARBA" id="ARBA00023033"/>
    </source>
</evidence>
<accession>A0A0F6SI11</accession>
<evidence type="ECO:0000313" key="10">
    <source>
        <dbReference type="Proteomes" id="UP000034883"/>
    </source>
</evidence>
<dbReference type="OrthoDB" id="9764248at2"/>
<dbReference type="InterPro" id="IPR002401">
    <property type="entry name" value="Cyt_P450_E_grp-I"/>
</dbReference>
<dbReference type="Pfam" id="PF00067">
    <property type="entry name" value="p450"/>
    <property type="match status" value="1"/>
</dbReference>
<dbReference type="GO" id="GO:0004497">
    <property type="term" value="F:monooxygenase activity"/>
    <property type="evidence" value="ECO:0007669"/>
    <property type="project" value="UniProtKB-KW"/>
</dbReference>
<evidence type="ECO:0000256" key="8">
    <source>
        <dbReference type="PIRSR" id="PIRSR602401-1"/>
    </source>
</evidence>
<dbReference type="PANTHER" id="PTHR24286:SF24">
    <property type="entry name" value="LANOSTEROL 14-ALPHA DEMETHYLASE"/>
    <property type="match status" value="1"/>
</dbReference>
<evidence type="ECO:0000256" key="5">
    <source>
        <dbReference type="ARBA" id="ARBA00023002"/>
    </source>
</evidence>
<protein>
    <submittedName>
        <fullName evidence="9">Cytochrome P450</fullName>
    </submittedName>
</protein>
<dbReference type="PRINTS" id="PR00463">
    <property type="entry name" value="EP450I"/>
</dbReference>
<comment type="cofactor">
    <cofactor evidence="1 8">
        <name>heme</name>
        <dbReference type="ChEBI" id="CHEBI:30413"/>
    </cofactor>
</comment>